<accession>A0A399CVT7</accession>
<feature type="transmembrane region" description="Helical" evidence="1">
    <location>
        <begin position="7"/>
        <end position="25"/>
    </location>
</feature>
<feature type="transmembrane region" description="Helical" evidence="1">
    <location>
        <begin position="558"/>
        <end position="579"/>
    </location>
</feature>
<feature type="transmembrane region" description="Helical" evidence="1">
    <location>
        <begin position="254"/>
        <end position="276"/>
    </location>
</feature>
<keyword evidence="1" id="KW-0472">Membrane</keyword>
<dbReference type="AlphaFoldDB" id="A0A399CVT7"/>
<proteinExistence type="predicted"/>
<keyword evidence="3" id="KW-1185">Reference proteome</keyword>
<organism evidence="2 3">
    <name type="scientific">Mariniphaga sediminis</name>
    <dbReference type="NCBI Taxonomy" id="1628158"/>
    <lineage>
        <taxon>Bacteria</taxon>
        <taxon>Pseudomonadati</taxon>
        <taxon>Bacteroidota</taxon>
        <taxon>Bacteroidia</taxon>
        <taxon>Marinilabiliales</taxon>
        <taxon>Prolixibacteraceae</taxon>
        <taxon>Mariniphaga</taxon>
    </lineage>
</organism>
<comment type="caution">
    <text evidence="2">The sequence shown here is derived from an EMBL/GenBank/DDBJ whole genome shotgun (WGS) entry which is preliminary data.</text>
</comment>
<dbReference type="PANTHER" id="PTHR16214:SF3">
    <property type="entry name" value="TRANSMEMBRANE PROTEIN 260"/>
    <property type="match status" value="1"/>
</dbReference>
<dbReference type="InterPro" id="IPR021280">
    <property type="entry name" value="TMEM260-like"/>
</dbReference>
<protein>
    <submittedName>
        <fullName evidence="2">DUF2723 domain-containing protein</fullName>
    </submittedName>
</protein>
<feature type="transmembrane region" description="Helical" evidence="1">
    <location>
        <begin position="500"/>
        <end position="516"/>
    </location>
</feature>
<dbReference type="PANTHER" id="PTHR16214">
    <property type="entry name" value="TRANSMEMBRANE PROTEIN 260"/>
    <property type="match status" value="1"/>
</dbReference>
<evidence type="ECO:0000313" key="3">
    <source>
        <dbReference type="Proteomes" id="UP000266441"/>
    </source>
</evidence>
<dbReference type="EMBL" id="QWET01000049">
    <property type="protein sequence ID" value="RIH62722.1"/>
    <property type="molecule type" value="Genomic_DNA"/>
</dbReference>
<keyword evidence="1" id="KW-0812">Transmembrane</keyword>
<dbReference type="Proteomes" id="UP000266441">
    <property type="component" value="Unassembled WGS sequence"/>
</dbReference>
<name>A0A399CVT7_9BACT</name>
<dbReference type="Pfam" id="PF11028">
    <property type="entry name" value="TMEM260-like"/>
    <property type="match status" value="1"/>
</dbReference>
<feature type="transmembrane region" description="Helical" evidence="1">
    <location>
        <begin position="74"/>
        <end position="95"/>
    </location>
</feature>
<feature type="transmembrane region" description="Helical" evidence="1">
    <location>
        <begin position="174"/>
        <end position="203"/>
    </location>
</feature>
<evidence type="ECO:0000256" key="1">
    <source>
        <dbReference type="SAM" id="Phobius"/>
    </source>
</evidence>
<dbReference type="InterPro" id="IPR052724">
    <property type="entry name" value="GT117_domain-containing"/>
</dbReference>
<keyword evidence="1" id="KW-1133">Transmembrane helix</keyword>
<reference evidence="2 3" key="1">
    <citation type="journal article" date="2015" name="Int. J. Syst. Evol. Microbiol.">
        <title>Mariniphaga sediminis sp. nov., isolated from coastal sediment.</title>
        <authorList>
            <person name="Wang F.Q."/>
            <person name="Shen Q.Y."/>
            <person name="Chen G.J."/>
            <person name="Du Z.J."/>
        </authorList>
    </citation>
    <scope>NUCLEOTIDE SEQUENCE [LARGE SCALE GENOMIC DNA]</scope>
    <source>
        <strain evidence="2 3">SY21</strain>
    </source>
</reference>
<feature type="transmembrane region" description="Helical" evidence="1">
    <location>
        <begin position="215"/>
        <end position="234"/>
    </location>
</feature>
<feature type="transmembrane region" description="Helical" evidence="1">
    <location>
        <begin position="528"/>
        <end position="546"/>
    </location>
</feature>
<feature type="transmembrane region" description="Helical" evidence="1">
    <location>
        <begin position="585"/>
        <end position="609"/>
    </location>
</feature>
<dbReference type="OrthoDB" id="9807602at2"/>
<gene>
    <name evidence="2" type="ORF">D1164_23460</name>
</gene>
<dbReference type="RefSeq" id="WP_119352337.1">
    <property type="nucleotide sequence ID" value="NZ_QWET01000049.1"/>
</dbReference>
<feature type="transmembrane region" description="Helical" evidence="1">
    <location>
        <begin position="288"/>
        <end position="308"/>
    </location>
</feature>
<sequence>MRRFHLINTILGWSVFLIAGFVYLLTLEPTASWWDCSEFIISAYKLEVGHPPGAPLHIILGRFFSLFASDVSQVAFMVNLLSGLASAATVMLLYWSIVHLARKLFPGKELTLGEQIAVWGSGLVGSLAFAFSDSFWFSAVEGEVYALSSLFTAAVFWAVLKWENEADQKFANRWLILIAYLVGLSTGVHLLNLLAIPAIGLVYYFKKYPFSWKGFFTAFVLSIGILAAIQYVIIPGLPRVAFLFDILFVNNLGLPFNSGVLMFVGLLIAVSVWALYYTRRRQLVFGNTVVTAIVVILIGYSAFALILIRAEANPPMNQNNPDNAFSLLRYLNREQYGDRPLLYGPYYSARALGATGEKKYYSKVNGRYEVTGTSGSKTRYEPKLQTVFPRMYSNQPHHIEQYKEWGQVKGTEVRIRNRGESQTVLKPRFSENLRFFFSYQLGYMYSRYFMWNFAGRQNDIQGHGSFRNGNWISGIDFLDKYRVGSQENIPGFMKDDPTRNTYFFLPLLFGLAGLFYQYNHSQRGKEGFAVVMTLFLFTGIAIIVYLNQTPVQPRERDYAYVGSFYAFAIWIGLAVPALYSTIRKILGGIPGAVLVTVTSLGLVPGILVAQNMDDHNRSGRYMTRDYAINYLESCAPNAILLTYGDNDTFPLWYVQEVEGVRTDVKVVNISYLGMDWYISQHRRASYEATPIPFSFGEEQYYTGRRDAVLIRDRISGAVDLRDAMTFLGSEDERTKAKMQGGQEFDYLPSTDFYLPVDKDKVLETATVQPEDAALIADTVTFSINKSYITKSEWAVLNMIAANNWERPIYIDHSLLYTDNVFFTDWLQFEGLAYRFVPVKTIGSGMNKGNINTGILYRNVMEKFVWGNVNHPDVFLDDYNKRAIKIIQARYMFARLAEALVNEGQKQKAEEVVDKMFELFPNEKIPLSYDSFPATEQYFRAGAVEKGSEKVKQMADNSFAMLNYYLTLPEHFARAVQQEQEDEMKQIQNLLVLTRRYNLAELNKEIDERLQTLIDRLSEDMGS</sequence>
<feature type="transmembrane region" description="Helical" evidence="1">
    <location>
        <begin position="144"/>
        <end position="162"/>
    </location>
</feature>
<evidence type="ECO:0000313" key="2">
    <source>
        <dbReference type="EMBL" id="RIH62722.1"/>
    </source>
</evidence>